<dbReference type="Pfam" id="PF07729">
    <property type="entry name" value="FCD"/>
    <property type="match status" value="1"/>
</dbReference>
<dbReference type="InterPro" id="IPR000524">
    <property type="entry name" value="Tscrpt_reg_HTH_GntR"/>
</dbReference>
<dbReference type="PANTHER" id="PTHR43537:SF5">
    <property type="entry name" value="UXU OPERON TRANSCRIPTIONAL REGULATOR"/>
    <property type="match status" value="1"/>
</dbReference>
<comment type="caution">
    <text evidence="5">The sequence shown here is derived from an EMBL/GenBank/DDBJ whole genome shotgun (WGS) entry which is preliminary data.</text>
</comment>
<evidence type="ECO:0000313" key="6">
    <source>
        <dbReference type="Proteomes" id="UP000638353"/>
    </source>
</evidence>
<feature type="domain" description="HTH gntR-type" evidence="4">
    <location>
        <begin position="1"/>
        <end position="69"/>
    </location>
</feature>
<reference evidence="5" key="1">
    <citation type="journal article" date="2014" name="Int. J. Syst. Evol. Microbiol.">
        <title>Complete genome sequence of Corynebacterium casei LMG S-19264T (=DSM 44701T), isolated from a smear-ripened cheese.</title>
        <authorList>
            <consortium name="US DOE Joint Genome Institute (JGI-PGF)"/>
            <person name="Walter F."/>
            <person name="Albersmeier A."/>
            <person name="Kalinowski J."/>
            <person name="Ruckert C."/>
        </authorList>
    </citation>
    <scope>NUCLEOTIDE SEQUENCE</scope>
    <source>
        <strain evidence="5">JCM 4637</strain>
    </source>
</reference>
<dbReference type="PROSITE" id="PS50949">
    <property type="entry name" value="HTH_GNTR"/>
    <property type="match status" value="1"/>
</dbReference>
<keyword evidence="3" id="KW-0804">Transcription</keyword>
<dbReference type="EMBL" id="BMVC01000004">
    <property type="protein sequence ID" value="GHC89382.1"/>
    <property type="molecule type" value="Genomic_DNA"/>
</dbReference>
<dbReference type="InterPro" id="IPR011711">
    <property type="entry name" value="GntR_C"/>
</dbReference>
<evidence type="ECO:0000256" key="1">
    <source>
        <dbReference type="ARBA" id="ARBA00023015"/>
    </source>
</evidence>
<dbReference type="Gene3D" id="1.20.120.530">
    <property type="entry name" value="GntR ligand-binding domain-like"/>
    <property type="match status" value="1"/>
</dbReference>
<dbReference type="CDD" id="cd07377">
    <property type="entry name" value="WHTH_GntR"/>
    <property type="match status" value="1"/>
</dbReference>
<dbReference type="GO" id="GO:0003700">
    <property type="term" value="F:DNA-binding transcription factor activity"/>
    <property type="evidence" value="ECO:0007669"/>
    <property type="project" value="InterPro"/>
</dbReference>
<sequence>MPSAADAIEQIKHMIVQTEVQPGDRLPTERELAARFGMSRSTVREAVRALTTMNVLESRVGAGTYVTDLRPGGLLDGTAFALDLMRSRNILQLLEIRRTLDALAASQAAVRITPEGLAGLRELIAVMESDADLDERIGADLEFHRVVARASGNEVLAALLESVSGDTTAARRWRGAVDGSAAERMSSEHHLILSALELGDPHLASVAAAAHVGGVETWLRSLDVDRLPAGDADAAPETTPSPRTE</sequence>
<keyword evidence="2" id="KW-0238">DNA-binding</keyword>
<dbReference type="SMART" id="SM00895">
    <property type="entry name" value="FCD"/>
    <property type="match status" value="1"/>
</dbReference>
<name>A0A918WWM7_9ACTN</name>
<reference evidence="5" key="2">
    <citation type="submission" date="2020-09" db="EMBL/GenBank/DDBJ databases">
        <authorList>
            <person name="Sun Q."/>
            <person name="Ohkuma M."/>
        </authorList>
    </citation>
    <scope>NUCLEOTIDE SEQUENCE</scope>
    <source>
        <strain evidence="5">JCM 4637</strain>
    </source>
</reference>
<dbReference type="InterPro" id="IPR036390">
    <property type="entry name" value="WH_DNA-bd_sf"/>
</dbReference>
<evidence type="ECO:0000256" key="2">
    <source>
        <dbReference type="ARBA" id="ARBA00023125"/>
    </source>
</evidence>
<dbReference type="AlphaFoldDB" id="A0A918WWM7"/>
<evidence type="ECO:0000313" key="5">
    <source>
        <dbReference type="EMBL" id="GHC89382.1"/>
    </source>
</evidence>
<keyword evidence="1" id="KW-0805">Transcription regulation</keyword>
<protein>
    <submittedName>
        <fullName evidence="5">GntR family transcriptional regulator</fullName>
    </submittedName>
</protein>
<proteinExistence type="predicted"/>
<evidence type="ECO:0000259" key="4">
    <source>
        <dbReference type="PROSITE" id="PS50949"/>
    </source>
</evidence>
<dbReference type="Proteomes" id="UP000638353">
    <property type="component" value="Unassembled WGS sequence"/>
</dbReference>
<dbReference type="Pfam" id="PF00392">
    <property type="entry name" value="GntR"/>
    <property type="match status" value="1"/>
</dbReference>
<accession>A0A918WWM7</accession>
<dbReference type="SMART" id="SM00345">
    <property type="entry name" value="HTH_GNTR"/>
    <property type="match status" value="1"/>
</dbReference>
<organism evidence="5 6">
    <name type="scientific">Streptomyces finlayi</name>
    <dbReference type="NCBI Taxonomy" id="67296"/>
    <lineage>
        <taxon>Bacteria</taxon>
        <taxon>Bacillati</taxon>
        <taxon>Actinomycetota</taxon>
        <taxon>Actinomycetes</taxon>
        <taxon>Kitasatosporales</taxon>
        <taxon>Streptomycetaceae</taxon>
        <taxon>Streptomyces</taxon>
    </lineage>
</organism>
<dbReference type="GO" id="GO:0003677">
    <property type="term" value="F:DNA binding"/>
    <property type="evidence" value="ECO:0007669"/>
    <property type="project" value="UniProtKB-KW"/>
</dbReference>
<dbReference type="PANTHER" id="PTHR43537">
    <property type="entry name" value="TRANSCRIPTIONAL REGULATOR, GNTR FAMILY"/>
    <property type="match status" value="1"/>
</dbReference>
<dbReference type="SUPFAM" id="SSF46785">
    <property type="entry name" value="Winged helix' DNA-binding domain"/>
    <property type="match status" value="1"/>
</dbReference>
<dbReference type="Gene3D" id="1.10.10.10">
    <property type="entry name" value="Winged helix-like DNA-binding domain superfamily/Winged helix DNA-binding domain"/>
    <property type="match status" value="1"/>
</dbReference>
<dbReference type="InterPro" id="IPR008920">
    <property type="entry name" value="TF_FadR/GntR_C"/>
</dbReference>
<dbReference type="RefSeq" id="WP_229897694.1">
    <property type="nucleotide sequence ID" value="NZ_BMVC01000004.1"/>
</dbReference>
<dbReference type="InterPro" id="IPR036388">
    <property type="entry name" value="WH-like_DNA-bd_sf"/>
</dbReference>
<dbReference type="PRINTS" id="PR00035">
    <property type="entry name" value="HTHGNTR"/>
</dbReference>
<dbReference type="SUPFAM" id="SSF48008">
    <property type="entry name" value="GntR ligand-binding domain-like"/>
    <property type="match status" value="1"/>
</dbReference>
<evidence type="ECO:0000256" key="3">
    <source>
        <dbReference type="ARBA" id="ARBA00023163"/>
    </source>
</evidence>
<gene>
    <name evidence="5" type="ORF">GCM10010334_22370</name>
</gene>